<comment type="caution">
    <text evidence="2">The sequence shown here is derived from an EMBL/GenBank/DDBJ whole genome shotgun (WGS) entry which is preliminary data.</text>
</comment>
<dbReference type="EMBL" id="JACHMI010000001">
    <property type="protein sequence ID" value="MBB6553589.1"/>
    <property type="molecule type" value="Genomic_DNA"/>
</dbReference>
<organism evidence="2 3">
    <name type="scientific">Nonomuraea rubra</name>
    <dbReference type="NCBI Taxonomy" id="46180"/>
    <lineage>
        <taxon>Bacteria</taxon>
        <taxon>Bacillati</taxon>
        <taxon>Actinomycetota</taxon>
        <taxon>Actinomycetes</taxon>
        <taxon>Streptosporangiales</taxon>
        <taxon>Streptosporangiaceae</taxon>
        <taxon>Nonomuraea</taxon>
    </lineage>
</organism>
<reference evidence="2 3" key="1">
    <citation type="submission" date="2020-08" db="EMBL/GenBank/DDBJ databases">
        <title>Sequencing the genomes of 1000 actinobacteria strains.</title>
        <authorList>
            <person name="Klenk H.-P."/>
        </authorList>
    </citation>
    <scope>NUCLEOTIDE SEQUENCE [LARGE SCALE GENOMIC DNA]</scope>
    <source>
        <strain evidence="2 3">DSM 43768</strain>
    </source>
</reference>
<dbReference type="RefSeq" id="WP_185107873.1">
    <property type="nucleotide sequence ID" value="NZ_BAAAXY010000074.1"/>
</dbReference>
<evidence type="ECO:0000313" key="2">
    <source>
        <dbReference type="EMBL" id="MBB6553589.1"/>
    </source>
</evidence>
<feature type="compositionally biased region" description="Basic and acidic residues" evidence="1">
    <location>
        <begin position="109"/>
        <end position="125"/>
    </location>
</feature>
<keyword evidence="3" id="KW-1185">Reference proteome</keyword>
<dbReference type="Proteomes" id="UP000565579">
    <property type="component" value="Unassembled WGS sequence"/>
</dbReference>
<evidence type="ECO:0000313" key="3">
    <source>
        <dbReference type="Proteomes" id="UP000565579"/>
    </source>
</evidence>
<sequence>MGLTSWLLRTAALDPRPLVVSVPFATSTRVRAEAQLARRGWRVAYAPAHAGMLVVCGTPGRELSQAVRRTWAQLTSPRVLVELPPDADAAHVAHALDDGAGRLADVRGQMRDAQEKPEADDHDHAPQAGMDRGGQGHEAAAGHAHGHHMGVPGGLAMADRGDDRDGLKLDQLHVPLGPILNDWPCGLVVETVLQGDVVQQAEITTVSGLPDGPPRPYWDEPWLEAARGRPVTRGEAERRRAAAHLDSLGRLLDVAGWSPQATHARRLRDRTLAGEPEFALRRPFDRFARRVRGSRTLRWMLRDVPCGGGDVWGRASDWLARTENALVSLDDGEFLDNDEGPRGALSARPVARKLAELPGLLAGAELATARLIVAGIDPDVEQVLHG</sequence>
<protein>
    <submittedName>
        <fullName evidence="2">Uncharacterized protein</fullName>
    </submittedName>
</protein>
<evidence type="ECO:0000256" key="1">
    <source>
        <dbReference type="SAM" id="MobiDB-lite"/>
    </source>
</evidence>
<proteinExistence type="predicted"/>
<name>A0A7X0U3K2_9ACTN</name>
<gene>
    <name evidence="2" type="ORF">HD593_008384</name>
</gene>
<dbReference type="AlphaFoldDB" id="A0A7X0U3K2"/>
<accession>A0A7X0U3K2</accession>
<feature type="region of interest" description="Disordered" evidence="1">
    <location>
        <begin position="109"/>
        <end position="159"/>
    </location>
</feature>